<reference evidence="2" key="1">
    <citation type="journal article" date="2014" name="Front. Microbiol.">
        <title>High frequency of phylogenetically diverse reductive dehalogenase-homologous genes in deep subseafloor sedimentary metagenomes.</title>
        <authorList>
            <person name="Kawai M."/>
            <person name="Futagami T."/>
            <person name="Toyoda A."/>
            <person name="Takaki Y."/>
            <person name="Nishi S."/>
            <person name="Hori S."/>
            <person name="Arai W."/>
            <person name="Tsubouchi T."/>
            <person name="Morono Y."/>
            <person name="Uchiyama I."/>
            <person name="Ito T."/>
            <person name="Fujiyama A."/>
            <person name="Inagaki F."/>
            <person name="Takami H."/>
        </authorList>
    </citation>
    <scope>NUCLEOTIDE SEQUENCE</scope>
    <source>
        <strain evidence="2">Expedition CK06-06</strain>
    </source>
</reference>
<feature type="transmembrane region" description="Helical" evidence="1">
    <location>
        <begin position="6"/>
        <end position="25"/>
    </location>
</feature>
<evidence type="ECO:0000313" key="2">
    <source>
        <dbReference type="EMBL" id="GAH31301.1"/>
    </source>
</evidence>
<evidence type="ECO:0000256" key="1">
    <source>
        <dbReference type="SAM" id="Phobius"/>
    </source>
</evidence>
<dbReference type="AlphaFoldDB" id="X1EDC5"/>
<keyword evidence="1" id="KW-0472">Membrane</keyword>
<dbReference type="EMBL" id="BARU01014036">
    <property type="protein sequence ID" value="GAH31301.1"/>
    <property type="molecule type" value="Genomic_DNA"/>
</dbReference>
<gene>
    <name evidence="2" type="ORF">S03H2_25003</name>
</gene>
<comment type="caution">
    <text evidence="2">The sequence shown here is derived from an EMBL/GenBank/DDBJ whole genome shotgun (WGS) entry which is preliminary data.</text>
</comment>
<accession>X1EDC5</accession>
<name>X1EDC5_9ZZZZ</name>
<keyword evidence="1" id="KW-0812">Transmembrane</keyword>
<sequence length="54" mass="6228">MKKHIFWILFSVFIVINIGLINVIYPSFMIHNVDIDSQQQGRDGITAVNEKNIP</sequence>
<keyword evidence="1" id="KW-1133">Transmembrane helix</keyword>
<protein>
    <submittedName>
        <fullName evidence="2">Uncharacterized protein</fullName>
    </submittedName>
</protein>
<organism evidence="2">
    <name type="scientific">marine sediment metagenome</name>
    <dbReference type="NCBI Taxonomy" id="412755"/>
    <lineage>
        <taxon>unclassified sequences</taxon>
        <taxon>metagenomes</taxon>
        <taxon>ecological metagenomes</taxon>
    </lineage>
</organism>
<proteinExistence type="predicted"/>